<evidence type="ECO:0000313" key="3">
    <source>
        <dbReference type="Proteomes" id="UP000034934"/>
    </source>
</evidence>
<gene>
    <name evidence="2" type="ORF">UR19_C0002G0013</name>
</gene>
<name>A0A0G0BHH0_9BACT</name>
<dbReference type="Proteomes" id="UP000034934">
    <property type="component" value="Unassembled WGS sequence"/>
</dbReference>
<protein>
    <submittedName>
        <fullName evidence="2">Uncharacterized protein</fullName>
    </submittedName>
</protein>
<reference evidence="2 3" key="1">
    <citation type="journal article" date="2015" name="Nature">
        <title>rRNA introns, odd ribosomes, and small enigmatic genomes across a large radiation of phyla.</title>
        <authorList>
            <person name="Brown C.T."/>
            <person name="Hug L.A."/>
            <person name="Thomas B.C."/>
            <person name="Sharon I."/>
            <person name="Castelle C.J."/>
            <person name="Singh A."/>
            <person name="Wilkins M.J."/>
            <person name="Williams K.H."/>
            <person name="Banfield J.F."/>
        </authorList>
    </citation>
    <scope>NUCLEOTIDE SEQUENCE [LARGE SCALE GENOMIC DNA]</scope>
</reference>
<comment type="caution">
    <text evidence="2">The sequence shown here is derived from an EMBL/GenBank/DDBJ whole genome shotgun (WGS) entry which is preliminary data.</text>
</comment>
<dbReference type="EMBL" id="LBOG01000002">
    <property type="protein sequence ID" value="KKP30492.1"/>
    <property type="molecule type" value="Genomic_DNA"/>
</dbReference>
<keyword evidence="1" id="KW-0472">Membrane</keyword>
<organism evidence="2 3">
    <name type="scientific">Candidatus Nomurabacteria bacterium GW2011_GWF1_31_48</name>
    <dbReference type="NCBI Taxonomy" id="1618767"/>
    <lineage>
        <taxon>Bacteria</taxon>
        <taxon>Candidatus Nomuraibacteriota</taxon>
    </lineage>
</organism>
<evidence type="ECO:0000313" key="2">
    <source>
        <dbReference type="EMBL" id="KKP30492.1"/>
    </source>
</evidence>
<evidence type="ECO:0000256" key="1">
    <source>
        <dbReference type="SAM" id="Phobius"/>
    </source>
</evidence>
<proteinExistence type="predicted"/>
<dbReference type="AlphaFoldDB" id="A0A0G0BHH0"/>
<feature type="transmembrane region" description="Helical" evidence="1">
    <location>
        <begin position="12"/>
        <end position="34"/>
    </location>
</feature>
<accession>A0A0G0BHH0</accession>
<keyword evidence="1" id="KW-1133">Transmembrane helix</keyword>
<sequence>MDALIISQTIFYAVSSVVIIVIGVLLMIVVYYMIGILKNTRSVSDDIFQTYAKTKISIKKIINSFNKKNKK</sequence>
<keyword evidence="1" id="KW-0812">Transmembrane</keyword>